<dbReference type="STRING" id="1121357.SAMN05661109_02131"/>
<proteinExistence type="predicted"/>
<keyword evidence="3" id="KW-1185">Reference proteome</keyword>
<keyword evidence="1" id="KW-1133">Transmembrane helix</keyword>
<dbReference type="AlphaFoldDB" id="A0A1H9V9N0"/>
<sequence length="375" mass="41092">MSAAKHAKKDERSRVRSIFLGISLVIVAIVAVVVGRNIPLLGGGQTTTLSGVIGSEKRPFFEDEDVIKRLREIGFSVDIRTAGSREIAEKIDSSQVDFVFPSSEPATEKILRTNDDFHATYPFYSPMTVATFQPIVDVLKREGMVHERDGLPVLDMKSFVELASAGSRWRELGDEFPSPRSVQIRTTDIQTSNSAAMYLAILWWIFENEDPDFDGSSVTEKIIPFFVNQGFTSASSAAPFSDYLSQGIGAAPMVLVYEAQFLEEALNDNSRLADDQVLLYLDPTVQAKHGIVGITEGGRELAQVLATDEELQKLAAKHGFRTQDPAVFAEVMEKSGLNPPSDYVASVDLPSYDQLENLIATVGEVYGGGEGEVEE</sequence>
<gene>
    <name evidence="2" type="ORF">SAMN05661109_02131</name>
</gene>
<accession>A0A1H9V9N0</accession>
<reference evidence="3" key="1">
    <citation type="submission" date="2016-10" db="EMBL/GenBank/DDBJ databases">
        <authorList>
            <person name="Varghese N."/>
            <person name="Submissions S."/>
        </authorList>
    </citation>
    <scope>NUCLEOTIDE SEQUENCE [LARGE SCALE GENOMIC DNA]</scope>
    <source>
        <strain evidence="3">DSM 20524</strain>
    </source>
</reference>
<name>A0A1H9V9N0_9CORY</name>
<evidence type="ECO:0000313" key="2">
    <source>
        <dbReference type="EMBL" id="SES18486.1"/>
    </source>
</evidence>
<keyword evidence="1" id="KW-0472">Membrane</keyword>
<dbReference type="Proteomes" id="UP000198929">
    <property type="component" value="Unassembled WGS sequence"/>
</dbReference>
<organism evidence="2 3">
    <name type="scientific">Corynebacterium cystitidis DSM 20524</name>
    <dbReference type="NCBI Taxonomy" id="1121357"/>
    <lineage>
        <taxon>Bacteria</taxon>
        <taxon>Bacillati</taxon>
        <taxon>Actinomycetota</taxon>
        <taxon>Actinomycetes</taxon>
        <taxon>Mycobacteriales</taxon>
        <taxon>Corynebacteriaceae</taxon>
        <taxon>Corynebacterium</taxon>
    </lineage>
</organism>
<keyword evidence="1" id="KW-0812">Transmembrane</keyword>
<evidence type="ECO:0000256" key="1">
    <source>
        <dbReference type="SAM" id="Phobius"/>
    </source>
</evidence>
<dbReference type="EMBL" id="FOGQ01000011">
    <property type="protein sequence ID" value="SES18486.1"/>
    <property type="molecule type" value="Genomic_DNA"/>
</dbReference>
<evidence type="ECO:0000313" key="3">
    <source>
        <dbReference type="Proteomes" id="UP000198929"/>
    </source>
</evidence>
<protein>
    <recommendedName>
        <fullName evidence="4">Extracellular solute-binding protein</fullName>
    </recommendedName>
</protein>
<feature type="transmembrane region" description="Helical" evidence="1">
    <location>
        <begin position="18"/>
        <end position="38"/>
    </location>
</feature>
<evidence type="ECO:0008006" key="4">
    <source>
        <dbReference type="Google" id="ProtNLM"/>
    </source>
</evidence>
<dbReference type="RefSeq" id="WP_092259992.1">
    <property type="nucleotide sequence ID" value="NZ_CP047199.1"/>
</dbReference>